<dbReference type="InterPro" id="IPR019198">
    <property type="entry name" value="Beta_propeller_containing"/>
</dbReference>
<gene>
    <name evidence="3" type="ORF">Afe05nite_37160</name>
</gene>
<feature type="signal peptide" evidence="2">
    <location>
        <begin position="1"/>
        <end position="20"/>
    </location>
</feature>
<accession>A0A919IZB6</accession>
<sequence>MRRPVLLLATLLTLGGCTTAATPGPATPSARPQLDLVAFDSCDSLLTELRAATQRTVTSYGLTAPMPESWSGVGRAASTPPHSSTNVHEPGVDEPDVVKTDGRRIVTIDRGTLRVIDPATRSVTGSVALGSPGAAQLLLSGDHALVLTAERTMAGRLRGGLLPPNGNVDLTFVDLTGAPKVLSHYRSVGRVVDARQTGNVARVVLSSIPRINFPTTAARDDVLLRENRAAIGTAPIDAWLPSWQVTGGGSAATGRLGCDDVRRPKSFSGASLLTLLTFDLNAPALDSGNPLGVVADGEMVYGTPSTLYIANDRTAEPGTEIFQFATPPTGGKPVLVGSGTVPGTLLDQYAMSEWDGRLRVATTAKNESAVRVLENHGGDLVPVGEVGGLGADEQIYAVRFLGSRAYVVTFRQTDPLYSLDLSDPTAPRVTGQLKITGYSAHLQQVGEDRLVGVGQEASPDGVRQGMSVSLFDVGDATPRRLDQHVTARAVSDAEFDPRALLWWPATSLLVLPVKGSREGATGFRVEGDKLREVGHLDGYVRRSLVIGDNLWTLGDGGLTVASLSTLDTLATVRFQK</sequence>
<comment type="caution">
    <text evidence="3">The sequence shown here is derived from an EMBL/GenBank/DDBJ whole genome shotgun (WGS) entry which is preliminary data.</text>
</comment>
<evidence type="ECO:0000313" key="3">
    <source>
        <dbReference type="EMBL" id="GIE11876.1"/>
    </source>
</evidence>
<keyword evidence="2" id="KW-0732">Signal</keyword>
<dbReference type="Pfam" id="PF09826">
    <property type="entry name" value="Beta_propel"/>
    <property type="match status" value="1"/>
</dbReference>
<dbReference type="PROSITE" id="PS51257">
    <property type="entry name" value="PROKAR_LIPOPROTEIN"/>
    <property type="match status" value="1"/>
</dbReference>
<evidence type="ECO:0000313" key="4">
    <source>
        <dbReference type="Proteomes" id="UP000598174"/>
    </source>
</evidence>
<dbReference type="EMBL" id="BOMM01000035">
    <property type="protein sequence ID" value="GIE11876.1"/>
    <property type="molecule type" value="Genomic_DNA"/>
</dbReference>
<proteinExistence type="predicted"/>
<evidence type="ECO:0000256" key="2">
    <source>
        <dbReference type="SAM" id="SignalP"/>
    </source>
</evidence>
<organism evidence="3 4">
    <name type="scientific">Paractinoplanes ferrugineus</name>
    <dbReference type="NCBI Taxonomy" id="113564"/>
    <lineage>
        <taxon>Bacteria</taxon>
        <taxon>Bacillati</taxon>
        <taxon>Actinomycetota</taxon>
        <taxon>Actinomycetes</taxon>
        <taxon>Micromonosporales</taxon>
        <taxon>Micromonosporaceae</taxon>
        <taxon>Paractinoplanes</taxon>
    </lineage>
</organism>
<reference evidence="3" key="1">
    <citation type="submission" date="2021-01" db="EMBL/GenBank/DDBJ databases">
        <title>Whole genome shotgun sequence of Actinoplanes ferrugineus NBRC 15555.</title>
        <authorList>
            <person name="Komaki H."/>
            <person name="Tamura T."/>
        </authorList>
    </citation>
    <scope>NUCLEOTIDE SEQUENCE</scope>
    <source>
        <strain evidence="3">NBRC 15555</strain>
    </source>
</reference>
<feature type="chain" id="PRO_5037954455" description="Beta propeller domain-containing protein" evidence="2">
    <location>
        <begin position="21"/>
        <end position="576"/>
    </location>
</feature>
<dbReference type="AlphaFoldDB" id="A0A919IZB6"/>
<dbReference type="RefSeq" id="WP_203818389.1">
    <property type="nucleotide sequence ID" value="NZ_BAAABP010000038.1"/>
</dbReference>
<evidence type="ECO:0008006" key="5">
    <source>
        <dbReference type="Google" id="ProtNLM"/>
    </source>
</evidence>
<name>A0A919IZB6_9ACTN</name>
<evidence type="ECO:0000256" key="1">
    <source>
        <dbReference type="SAM" id="MobiDB-lite"/>
    </source>
</evidence>
<dbReference type="Proteomes" id="UP000598174">
    <property type="component" value="Unassembled WGS sequence"/>
</dbReference>
<feature type="region of interest" description="Disordered" evidence="1">
    <location>
        <begin position="70"/>
        <end position="95"/>
    </location>
</feature>
<keyword evidence="4" id="KW-1185">Reference proteome</keyword>
<protein>
    <recommendedName>
        <fullName evidence="5">Beta propeller domain-containing protein</fullName>
    </recommendedName>
</protein>